<dbReference type="Proteomes" id="UP000752012">
    <property type="component" value="Unassembled WGS sequence"/>
</dbReference>
<proteinExistence type="predicted"/>
<dbReference type="SUPFAM" id="SSF51445">
    <property type="entry name" value="(Trans)glycosidases"/>
    <property type="match status" value="1"/>
</dbReference>
<sequence length="621" mass="71632">MGMGKPGYFPGEAAINRSEYRRWFEQIGEMNANTIRIYTIHPPVFYEELAAYNQSADEPLYVMHGVWIDEEPLEETLDAFDEEIITVFESEMKDVVDVIHGNAVIEHVPGHASGVYEADVSPYVSAWVIGIEWYPFMVENMDETYPDLPDMEGEFVYTEDAAPFEIWLADRFETLLAYEYDTYEAVRPVSFTNWVTTDKLEHEAEPLEQEDLASVDPDTIYLQGPAELAGQFASYHVYPYYPDFLNLEDRYLEYEDHTGEPNNYAGYLDDLKAAHRLPLLIAEFGIPASRGRTHANPFGWDQGHISEQEQGQITAHLFETIESFDLMGGLVFSWQDEWFKRTWNTMDYDDPDRRPYWSDIQTNEQHFGLLSFDRHKIRINGENDWESRTGLGTSPEQVSLAAEHDETYLYLQFDGAEADDFTVYLSIREDEGVDISGFPADYRMSLGSEKGKLEVAGDYDPFYVDYAEEALNEEGGWSESLTDDFHPIRLALNKEMVRPDTGETLPFEYDETGVLLKGSADPDDDNWSSLHDFETNGTYTEVRIPWLMLNATDPGNREFLGDVWEDGFSDRIAIDAINIAIEQNGDLYQFDTGYTWETWDLPMSEERLKDSYYYLQDAFED</sequence>
<reference evidence="1 2" key="1">
    <citation type="submission" date="2020-03" db="EMBL/GenBank/DDBJ databases">
        <title>Assessment of the enzymatic potential of alkaline-tolerant lipase obtained from Bacillus luteus H11 (technogenic soil) for the bioremediation of saline soils contaminated with petroleum substances.</title>
        <authorList>
            <person name="Kalwasinska A."/>
        </authorList>
    </citation>
    <scope>NUCLEOTIDE SEQUENCE [LARGE SCALE GENOMIC DNA]</scope>
    <source>
        <strain evidence="1 2">H11</strain>
    </source>
</reference>
<evidence type="ECO:0000313" key="1">
    <source>
        <dbReference type="EMBL" id="NJP38090.1"/>
    </source>
</evidence>
<keyword evidence="2" id="KW-1185">Reference proteome</keyword>
<dbReference type="AlphaFoldDB" id="A0A969PPN3"/>
<dbReference type="Gene3D" id="3.20.20.80">
    <property type="entry name" value="Glycosidases"/>
    <property type="match status" value="1"/>
</dbReference>
<dbReference type="EMBL" id="JAATHJ010000016">
    <property type="protein sequence ID" value="NJP38090.1"/>
    <property type="molecule type" value="Genomic_DNA"/>
</dbReference>
<dbReference type="InterPro" id="IPR017853">
    <property type="entry name" value="GH"/>
</dbReference>
<organism evidence="1 2">
    <name type="scientific">Alkalicoccus luteus</name>
    <dbReference type="NCBI Taxonomy" id="1237094"/>
    <lineage>
        <taxon>Bacteria</taxon>
        <taxon>Bacillati</taxon>
        <taxon>Bacillota</taxon>
        <taxon>Bacilli</taxon>
        <taxon>Bacillales</taxon>
        <taxon>Bacillaceae</taxon>
        <taxon>Alkalicoccus</taxon>
    </lineage>
</organism>
<name>A0A969PPN3_9BACI</name>
<evidence type="ECO:0008006" key="3">
    <source>
        <dbReference type="Google" id="ProtNLM"/>
    </source>
</evidence>
<evidence type="ECO:0000313" key="2">
    <source>
        <dbReference type="Proteomes" id="UP000752012"/>
    </source>
</evidence>
<gene>
    <name evidence="1" type="ORF">HCN83_10900</name>
</gene>
<comment type="caution">
    <text evidence="1">The sequence shown here is derived from an EMBL/GenBank/DDBJ whole genome shotgun (WGS) entry which is preliminary data.</text>
</comment>
<accession>A0A969PPN3</accession>
<protein>
    <recommendedName>
        <fullName evidence="3">Family 2 glycosyl transferase</fullName>
    </recommendedName>
</protein>